<dbReference type="GO" id="GO:0006814">
    <property type="term" value="P:sodium ion transport"/>
    <property type="evidence" value="ECO:0007669"/>
    <property type="project" value="UniProtKB-KW"/>
</dbReference>
<dbReference type="AlphaFoldDB" id="A0A6H5IEI4"/>
<dbReference type="PROSITE" id="PS50850">
    <property type="entry name" value="MFS"/>
    <property type="match status" value="1"/>
</dbReference>
<keyword evidence="7" id="KW-0915">Sodium</keyword>
<dbReference type="InterPro" id="IPR050382">
    <property type="entry name" value="MFS_Na/Anion_cotransporter"/>
</dbReference>
<feature type="domain" description="Major facilitator superfamily (MFS) profile" evidence="13">
    <location>
        <begin position="31"/>
        <end position="461"/>
    </location>
</feature>
<dbReference type="InterPro" id="IPR020846">
    <property type="entry name" value="MFS_dom"/>
</dbReference>
<evidence type="ECO:0000256" key="5">
    <source>
        <dbReference type="ARBA" id="ARBA00022847"/>
    </source>
</evidence>
<keyword evidence="9" id="KW-0406">Ion transport</keyword>
<feature type="transmembrane region" description="Helical" evidence="12">
    <location>
        <begin position="367"/>
        <end position="387"/>
    </location>
</feature>
<dbReference type="PANTHER" id="PTHR11662">
    <property type="entry name" value="SOLUTE CARRIER FAMILY 17"/>
    <property type="match status" value="1"/>
</dbReference>
<protein>
    <recommendedName>
        <fullName evidence="11">Putative inorganic phosphate cotransporter</fullName>
    </recommendedName>
</protein>
<sequence>MPTLDKGAQGKNCRSRRIRDNKKGLGCRHVQVLMLFLGMAVAYTLRVCMSVGVVAMTAKNSTHPDIPTYNWGANVTGPILSSFFWGYLVTQLPAGYIGTVGSAQKLLSIGIACSALLNMLVPVLAEHGGYAAVIVCRVAMGLSQGCLLPASQTLLSRWVPLGERARLGAFVMNGPQFGTVLAMPISGLLADSGAGWPGVFYFFGALGLAWSAAFYWIGVDYPSEHPSIDSRELDIFEIKNHDVSDEITPFPQKSKVPWLKILTSVPIWSIIIVQSGFNWGFYTLLTELPNYMKSILDYDLTETGFVSAYPYLGMWLMGFPISVFADWAIDRGGLSTATTRKICNTVGLWLPALCMVILCLVETDDSTVIVAIVVLAVSFQAGVTSGFQINHIDLSPNFAGTMMSLSNGFGNLTGMFAPIICGIITNDDEHNPAKWHLVFYITAAIYFVANLIFMIFGKASIQPWNEPKIKRKRELDQPPRLSIVSLGIEPIALAVPEDKKKEVDASLA</sequence>
<reference evidence="14 15" key="1">
    <citation type="submission" date="2020-02" db="EMBL/GenBank/DDBJ databases">
        <authorList>
            <person name="Ferguson B K."/>
        </authorList>
    </citation>
    <scope>NUCLEOTIDE SEQUENCE [LARGE SCALE GENOMIC DNA]</scope>
</reference>
<gene>
    <name evidence="14" type="ORF">TBRA_LOCUS5997</name>
</gene>
<evidence type="ECO:0000256" key="11">
    <source>
        <dbReference type="ARBA" id="ARBA00068450"/>
    </source>
</evidence>
<feature type="transmembrane region" description="Helical" evidence="12">
    <location>
        <begin position="308"/>
        <end position="329"/>
    </location>
</feature>
<dbReference type="CDD" id="cd17318">
    <property type="entry name" value="MFS_SLC17"/>
    <property type="match status" value="1"/>
</dbReference>
<keyword evidence="6 12" id="KW-1133">Transmembrane helix</keyword>
<comment type="subcellular location">
    <subcellularLocation>
        <location evidence="1">Membrane</location>
        <topology evidence="1">Multi-pass membrane protein</topology>
    </subcellularLocation>
</comment>
<feature type="transmembrane region" description="Helical" evidence="12">
    <location>
        <begin position="198"/>
        <end position="217"/>
    </location>
</feature>
<organism evidence="14 15">
    <name type="scientific">Trichogramma brassicae</name>
    <dbReference type="NCBI Taxonomy" id="86971"/>
    <lineage>
        <taxon>Eukaryota</taxon>
        <taxon>Metazoa</taxon>
        <taxon>Ecdysozoa</taxon>
        <taxon>Arthropoda</taxon>
        <taxon>Hexapoda</taxon>
        <taxon>Insecta</taxon>
        <taxon>Pterygota</taxon>
        <taxon>Neoptera</taxon>
        <taxon>Endopterygota</taxon>
        <taxon>Hymenoptera</taxon>
        <taxon>Apocrita</taxon>
        <taxon>Proctotrupomorpha</taxon>
        <taxon>Chalcidoidea</taxon>
        <taxon>Trichogrammatidae</taxon>
        <taxon>Trichogramma</taxon>
    </lineage>
</organism>
<comment type="function">
    <text evidence="10">May be an inorganic phosphate cotransporter.</text>
</comment>
<dbReference type="GO" id="GO:0015293">
    <property type="term" value="F:symporter activity"/>
    <property type="evidence" value="ECO:0007669"/>
    <property type="project" value="UniProtKB-KW"/>
</dbReference>
<proteinExistence type="inferred from homology"/>
<keyword evidence="4 12" id="KW-0812">Transmembrane</keyword>
<keyword evidence="9" id="KW-0739">Sodium transport</keyword>
<feature type="transmembrane region" description="Helical" evidence="12">
    <location>
        <begin position="32"/>
        <end position="55"/>
    </location>
</feature>
<accession>A0A6H5IEI4</accession>
<dbReference type="Proteomes" id="UP000479190">
    <property type="component" value="Unassembled WGS sequence"/>
</dbReference>
<dbReference type="GO" id="GO:0006820">
    <property type="term" value="P:monoatomic anion transport"/>
    <property type="evidence" value="ECO:0007669"/>
    <property type="project" value="TreeGrafter"/>
</dbReference>
<keyword evidence="3" id="KW-0813">Transport</keyword>
<feature type="transmembrane region" description="Helical" evidence="12">
    <location>
        <begin position="167"/>
        <end position="186"/>
    </location>
</feature>
<evidence type="ECO:0000256" key="2">
    <source>
        <dbReference type="ARBA" id="ARBA00008586"/>
    </source>
</evidence>
<evidence type="ECO:0000256" key="1">
    <source>
        <dbReference type="ARBA" id="ARBA00004141"/>
    </source>
</evidence>
<dbReference type="InterPro" id="IPR011701">
    <property type="entry name" value="MFS"/>
</dbReference>
<feature type="transmembrane region" description="Helical" evidence="12">
    <location>
        <begin position="408"/>
        <end position="425"/>
    </location>
</feature>
<dbReference type="FunFam" id="1.20.1250.20:FF:000003">
    <property type="entry name" value="Solute carrier family 17 member 3"/>
    <property type="match status" value="1"/>
</dbReference>
<feature type="transmembrane region" description="Helical" evidence="12">
    <location>
        <begin position="341"/>
        <end position="361"/>
    </location>
</feature>
<evidence type="ECO:0000256" key="12">
    <source>
        <dbReference type="SAM" id="Phobius"/>
    </source>
</evidence>
<dbReference type="Pfam" id="PF07690">
    <property type="entry name" value="MFS_1"/>
    <property type="match status" value="1"/>
</dbReference>
<evidence type="ECO:0000256" key="6">
    <source>
        <dbReference type="ARBA" id="ARBA00022989"/>
    </source>
</evidence>
<evidence type="ECO:0000256" key="8">
    <source>
        <dbReference type="ARBA" id="ARBA00023136"/>
    </source>
</evidence>
<dbReference type="OrthoDB" id="2985014at2759"/>
<evidence type="ECO:0000256" key="7">
    <source>
        <dbReference type="ARBA" id="ARBA00023053"/>
    </source>
</evidence>
<dbReference type="FunFam" id="1.20.1250.20:FF:000144">
    <property type="entry name" value="Picot, isoform B"/>
    <property type="match status" value="1"/>
</dbReference>
<keyword evidence="15" id="KW-1185">Reference proteome</keyword>
<dbReference type="Gene3D" id="1.20.1250.20">
    <property type="entry name" value="MFS general substrate transporter like domains"/>
    <property type="match status" value="2"/>
</dbReference>
<evidence type="ECO:0000259" key="13">
    <source>
        <dbReference type="PROSITE" id="PS50850"/>
    </source>
</evidence>
<keyword evidence="8 12" id="KW-0472">Membrane</keyword>
<evidence type="ECO:0000256" key="3">
    <source>
        <dbReference type="ARBA" id="ARBA00022448"/>
    </source>
</evidence>
<keyword evidence="5" id="KW-0769">Symport</keyword>
<feature type="transmembrane region" description="Helical" evidence="12">
    <location>
        <begin position="106"/>
        <end position="125"/>
    </location>
</feature>
<feature type="transmembrane region" description="Helical" evidence="12">
    <location>
        <begin position="261"/>
        <end position="282"/>
    </location>
</feature>
<dbReference type="SUPFAM" id="SSF103473">
    <property type="entry name" value="MFS general substrate transporter"/>
    <property type="match status" value="1"/>
</dbReference>
<evidence type="ECO:0000256" key="10">
    <source>
        <dbReference type="ARBA" id="ARBA00054632"/>
    </source>
</evidence>
<dbReference type="PANTHER" id="PTHR11662:SF280">
    <property type="entry name" value="FI21844P1-RELATED"/>
    <property type="match status" value="1"/>
</dbReference>
<evidence type="ECO:0000313" key="14">
    <source>
        <dbReference type="EMBL" id="CAB0034099.1"/>
    </source>
</evidence>
<dbReference type="InterPro" id="IPR036259">
    <property type="entry name" value="MFS_trans_sf"/>
</dbReference>
<comment type="similarity">
    <text evidence="2">Belongs to the major facilitator superfamily. Sodium/anion cotransporter family.</text>
</comment>
<evidence type="ECO:0000313" key="15">
    <source>
        <dbReference type="Proteomes" id="UP000479190"/>
    </source>
</evidence>
<dbReference type="EMBL" id="CADCXV010000732">
    <property type="protein sequence ID" value="CAB0034099.1"/>
    <property type="molecule type" value="Genomic_DNA"/>
</dbReference>
<name>A0A6H5IEI4_9HYME</name>
<dbReference type="GO" id="GO:0016020">
    <property type="term" value="C:membrane"/>
    <property type="evidence" value="ECO:0007669"/>
    <property type="project" value="UniProtKB-SubCell"/>
</dbReference>
<evidence type="ECO:0000256" key="9">
    <source>
        <dbReference type="ARBA" id="ARBA00023201"/>
    </source>
</evidence>
<feature type="transmembrane region" description="Helical" evidence="12">
    <location>
        <begin position="75"/>
        <end position="94"/>
    </location>
</feature>
<evidence type="ECO:0000256" key="4">
    <source>
        <dbReference type="ARBA" id="ARBA00022692"/>
    </source>
</evidence>
<feature type="transmembrane region" description="Helical" evidence="12">
    <location>
        <begin position="437"/>
        <end position="461"/>
    </location>
</feature>